<keyword evidence="4" id="KW-1185">Reference proteome</keyword>
<feature type="compositionally biased region" description="Polar residues" evidence="1">
    <location>
        <begin position="91"/>
        <end position="106"/>
    </location>
</feature>
<dbReference type="OrthoDB" id="10600034at2759"/>
<accession>F4RYZ2</accession>
<evidence type="ECO:0000313" key="3">
    <source>
        <dbReference type="EMBL" id="EGG02417.1"/>
    </source>
</evidence>
<feature type="region of interest" description="Disordered" evidence="1">
    <location>
        <begin position="872"/>
        <end position="907"/>
    </location>
</feature>
<dbReference type="AlphaFoldDB" id="F4RYZ2"/>
<feature type="chain" id="PRO_5003321150" description="Secreted protein" evidence="2">
    <location>
        <begin position="28"/>
        <end position="907"/>
    </location>
</feature>
<evidence type="ECO:0000313" key="4">
    <source>
        <dbReference type="Proteomes" id="UP000001072"/>
    </source>
</evidence>
<dbReference type="InParanoid" id="F4RYZ2"/>
<feature type="compositionally biased region" description="Basic and acidic residues" evidence="1">
    <location>
        <begin position="582"/>
        <end position="595"/>
    </location>
</feature>
<evidence type="ECO:0008006" key="5">
    <source>
        <dbReference type="Google" id="ProtNLM"/>
    </source>
</evidence>
<name>F4RYZ2_MELLP</name>
<feature type="region of interest" description="Disordered" evidence="1">
    <location>
        <begin position="551"/>
        <end position="616"/>
    </location>
</feature>
<dbReference type="VEuPathDB" id="FungiDB:MELLADRAFT_66379"/>
<sequence>MIIQQITPQSAFSLICVFALWMPYTHSHFVEQLDSIPPEDFYFTYDEIMEVLEPEPAHISPDVPNSNLWDDNLGLSHPKPYEIATHETHKLTTPTSTSHPSEGQITSEEHHKPTHDILSNQRDLLSNYDEIWAALESAPAQTSPEVPDFNFWDDNPGVSHQNTYGLASHDTHDPTTSTSTADISEGPITSEQHNRPTGNVLSKQKGLLVESLPGESSSPNRGEKQDHSLELPKIEAVDIESFIVHEPVKLFSNAAIILAELHKDKILEESQKILDENQLEEASLIWTEQTILPLVYFIILRQPSVEMMRRTMKITAVYMAAYHREFLTDSKKIDFPKLMNFLIWNMEIFYLMLDPLIDSRVTEQEGKEQAILFGGRRNIHPLSRTFLSLHDTQVHTNTFIRSNRSVRRLFTENLLLAWKQDVEAGYGSWMPGHDGPFGIWEHWIQKAAQIRLIGQQDNPFPLESNHNSLLLLDHLRLMTIQGPPRKPLKIDGVHKWSVALDYFIRVYAPAHGVQENPTSVKLLSKLLDLHQSESEVQKFWASFDWGTWQPGNTNRKLGTRHRKNVTPDQETSPEDLSYRLLQEIKTKSKPKEDNLKPCTGQSSLPLPKTHGHHSPNVEQSEQLDFIMTHEPLEAYSRAARILAKYHTVGILAELGKSLNSDQAEETEQLHQTGNKRPLGTLARIFLSLHDHTTYYATFHRASTEYLRSFVERHFSIWKQDLKLGYGNVIPAKHAEADLWECWNSKATRIRLFTEQNKDHNPHESLHHPSPYVRLSITDWNFAPPSISSSKPHELDELPLLLTQEPFQKSLPIDRAQQSALELNHFLDPRLRKVEEGPASANLITKFLHLKESRVEFQNWKSLLISRDYENEQKRKRKLGVQSPSFGERRTTEESNHLTTQGRKKQTK</sequence>
<evidence type="ECO:0000256" key="1">
    <source>
        <dbReference type="SAM" id="MobiDB-lite"/>
    </source>
</evidence>
<dbReference type="RefSeq" id="XP_007414402.1">
    <property type="nucleotide sequence ID" value="XM_007414340.1"/>
</dbReference>
<organism evidence="4">
    <name type="scientific">Melampsora larici-populina (strain 98AG31 / pathotype 3-4-7)</name>
    <name type="common">Poplar leaf rust fungus</name>
    <dbReference type="NCBI Taxonomy" id="747676"/>
    <lineage>
        <taxon>Eukaryota</taxon>
        <taxon>Fungi</taxon>
        <taxon>Dikarya</taxon>
        <taxon>Basidiomycota</taxon>
        <taxon>Pucciniomycotina</taxon>
        <taxon>Pucciniomycetes</taxon>
        <taxon>Pucciniales</taxon>
        <taxon>Melampsoraceae</taxon>
        <taxon>Melampsora</taxon>
    </lineage>
</organism>
<feature type="compositionally biased region" description="Polar residues" evidence="1">
    <location>
        <begin position="187"/>
        <end position="200"/>
    </location>
</feature>
<evidence type="ECO:0000256" key="2">
    <source>
        <dbReference type="SAM" id="SignalP"/>
    </source>
</evidence>
<dbReference type="Proteomes" id="UP000001072">
    <property type="component" value="Unassembled WGS sequence"/>
</dbReference>
<proteinExistence type="predicted"/>
<dbReference type="GeneID" id="18930621"/>
<reference evidence="4" key="1">
    <citation type="journal article" date="2011" name="Proc. Natl. Acad. Sci. U.S.A.">
        <title>Obligate biotrophy features unraveled by the genomic analysis of rust fungi.</title>
        <authorList>
            <person name="Duplessis S."/>
            <person name="Cuomo C.A."/>
            <person name="Lin Y.-C."/>
            <person name="Aerts A."/>
            <person name="Tisserant E."/>
            <person name="Veneault-Fourrey C."/>
            <person name="Joly D.L."/>
            <person name="Hacquard S."/>
            <person name="Amselem J."/>
            <person name="Cantarel B.L."/>
            <person name="Chiu R."/>
            <person name="Coutinho P.M."/>
            <person name="Feau N."/>
            <person name="Field M."/>
            <person name="Frey P."/>
            <person name="Gelhaye E."/>
            <person name="Goldberg J."/>
            <person name="Grabherr M.G."/>
            <person name="Kodira C.D."/>
            <person name="Kohler A."/>
            <person name="Kuees U."/>
            <person name="Lindquist E.A."/>
            <person name="Lucas S.M."/>
            <person name="Mago R."/>
            <person name="Mauceli E."/>
            <person name="Morin E."/>
            <person name="Murat C."/>
            <person name="Pangilinan J.L."/>
            <person name="Park R."/>
            <person name="Pearson M."/>
            <person name="Quesneville H."/>
            <person name="Rouhier N."/>
            <person name="Sakthikumar S."/>
            <person name="Salamov A.A."/>
            <person name="Schmutz J."/>
            <person name="Selles B."/>
            <person name="Shapiro H."/>
            <person name="Tanguay P."/>
            <person name="Tuskan G.A."/>
            <person name="Henrissat B."/>
            <person name="Van de Peer Y."/>
            <person name="Rouze P."/>
            <person name="Ellis J.G."/>
            <person name="Dodds P.N."/>
            <person name="Schein J.E."/>
            <person name="Zhong S."/>
            <person name="Hamelin R.C."/>
            <person name="Grigoriev I.V."/>
            <person name="Szabo L.J."/>
            <person name="Martin F."/>
        </authorList>
    </citation>
    <scope>NUCLEOTIDE SEQUENCE [LARGE SCALE GENOMIC DNA]</scope>
    <source>
        <strain evidence="4">98AG31 / pathotype 3-4-7</strain>
    </source>
</reference>
<feature type="signal peptide" evidence="2">
    <location>
        <begin position="1"/>
        <end position="27"/>
    </location>
</feature>
<protein>
    <recommendedName>
        <fullName evidence="5">Secreted protein</fullName>
    </recommendedName>
</protein>
<gene>
    <name evidence="3" type="ORF">MELLADRAFT_66379</name>
</gene>
<dbReference type="HOGENOM" id="CLU_320059_0_0_1"/>
<dbReference type="EMBL" id="GL883131">
    <property type="protein sequence ID" value="EGG02417.1"/>
    <property type="molecule type" value="Genomic_DNA"/>
</dbReference>
<dbReference type="KEGG" id="mlr:MELLADRAFT_66379"/>
<feature type="compositionally biased region" description="Basic and acidic residues" evidence="1">
    <location>
        <begin position="886"/>
        <end position="895"/>
    </location>
</feature>
<feature type="region of interest" description="Disordered" evidence="1">
    <location>
        <begin position="91"/>
        <end position="114"/>
    </location>
</feature>
<keyword evidence="2" id="KW-0732">Signal</keyword>
<feature type="region of interest" description="Disordered" evidence="1">
    <location>
        <begin position="160"/>
        <end position="200"/>
    </location>
</feature>